<sequence length="202" mass="23298">MKPVVVPVRREYDSDAYENDLEKVRHEMREEYKDEKKQVPSPLEAACWKQIQNRDSEEEKWKRVHASSSGRWAKARASFGRWSARRGLRRCLAHHSRRAASAWHRHEGTMDSLRRKVLPSLSRRLTNTITNINAALRGFSTVAWSASDTLRGFERKKMKKLAATGQSLLSDVKKQVSATDMEGIMDFVASGKQFLEDAARRR</sequence>
<gene>
    <name evidence="1" type="ORF">CVIRNUC_004258</name>
</gene>
<keyword evidence="2" id="KW-1185">Reference proteome</keyword>
<protein>
    <submittedName>
        <fullName evidence="1">Uncharacterized protein</fullName>
    </submittedName>
</protein>
<dbReference type="AlphaFoldDB" id="A0AAV1I1B6"/>
<evidence type="ECO:0000313" key="1">
    <source>
        <dbReference type="EMBL" id="CAK0775342.1"/>
    </source>
</evidence>
<organism evidence="1 2">
    <name type="scientific">Coccomyxa viridis</name>
    <dbReference type="NCBI Taxonomy" id="1274662"/>
    <lineage>
        <taxon>Eukaryota</taxon>
        <taxon>Viridiplantae</taxon>
        <taxon>Chlorophyta</taxon>
        <taxon>core chlorophytes</taxon>
        <taxon>Trebouxiophyceae</taxon>
        <taxon>Trebouxiophyceae incertae sedis</taxon>
        <taxon>Coccomyxaceae</taxon>
        <taxon>Coccomyxa</taxon>
    </lineage>
</organism>
<dbReference type="Proteomes" id="UP001314263">
    <property type="component" value="Unassembled WGS sequence"/>
</dbReference>
<name>A0AAV1I1B6_9CHLO</name>
<evidence type="ECO:0000313" key="2">
    <source>
        <dbReference type="Proteomes" id="UP001314263"/>
    </source>
</evidence>
<dbReference type="EMBL" id="CAUYUE010000005">
    <property type="protein sequence ID" value="CAK0775342.1"/>
    <property type="molecule type" value="Genomic_DNA"/>
</dbReference>
<proteinExistence type="predicted"/>
<accession>A0AAV1I1B6</accession>
<reference evidence="1 2" key="1">
    <citation type="submission" date="2023-10" db="EMBL/GenBank/DDBJ databases">
        <authorList>
            <person name="Maclean D."/>
            <person name="Macfadyen A."/>
        </authorList>
    </citation>
    <scope>NUCLEOTIDE SEQUENCE [LARGE SCALE GENOMIC DNA]</scope>
</reference>
<comment type="caution">
    <text evidence="1">The sequence shown here is derived from an EMBL/GenBank/DDBJ whole genome shotgun (WGS) entry which is preliminary data.</text>
</comment>